<comment type="caution">
    <text evidence="2">The sequence shown here is derived from an EMBL/GenBank/DDBJ whole genome shotgun (WGS) entry which is preliminary data.</text>
</comment>
<accession>A0AAV9GY25</accession>
<dbReference type="Proteomes" id="UP001321760">
    <property type="component" value="Unassembled WGS sequence"/>
</dbReference>
<reference evidence="2" key="1">
    <citation type="journal article" date="2023" name="Mol. Phylogenet. Evol.">
        <title>Genome-scale phylogeny and comparative genomics of the fungal order Sordariales.</title>
        <authorList>
            <person name="Hensen N."/>
            <person name="Bonometti L."/>
            <person name="Westerberg I."/>
            <person name="Brannstrom I.O."/>
            <person name="Guillou S."/>
            <person name="Cros-Aarteil S."/>
            <person name="Calhoun S."/>
            <person name="Haridas S."/>
            <person name="Kuo A."/>
            <person name="Mondo S."/>
            <person name="Pangilinan J."/>
            <person name="Riley R."/>
            <person name="LaButti K."/>
            <person name="Andreopoulos B."/>
            <person name="Lipzen A."/>
            <person name="Chen C."/>
            <person name="Yan M."/>
            <person name="Daum C."/>
            <person name="Ng V."/>
            <person name="Clum A."/>
            <person name="Steindorff A."/>
            <person name="Ohm R.A."/>
            <person name="Martin F."/>
            <person name="Silar P."/>
            <person name="Natvig D.O."/>
            <person name="Lalanne C."/>
            <person name="Gautier V."/>
            <person name="Ament-Velasquez S.L."/>
            <person name="Kruys A."/>
            <person name="Hutchinson M.I."/>
            <person name="Powell A.J."/>
            <person name="Barry K."/>
            <person name="Miller A.N."/>
            <person name="Grigoriev I.V."/>
            <person name="Debuchy R."/>
            <person name="Gladieux P."/>
            <person name="Hiltunen Thoren M."/>
            <person name="Johannesson H."/>
        </authorList>
    </citation>
    <scope>NUCLEOTIDE SEQUENCE</scope>
    <source>
        <strain evidence="2">PSN243</strain>
    </source>
</reference>
<evidence type="ECO:0000313" key="3">
    <source>
        <dbReference type="Proteomes" id="UP001321760"/>
    </source>
</evidence>
<evidence type="ECO:0000313" key="2">
    <source>
        <dbReference type="EMBL" id="KAK4453310.1"/>
    </source>
</evidence>
<protein>
    <submittedName>
        <fullName evidence="2">Uncharacterized protein</fullName>
    </submittedName>
</protein>
<name>A0AAV9GY25_9PEZI</name>
<proteinExistence type="predicted"/>
<reference evidence="2" key="2">
    <citation type="submission" date="2023-05" db="EMBL/GenBank/DDBJ databases">
        <authorList>
            <consortium name="Lawrence Berkeley National Laboratory"/>
            <person name="Steindorff A."/>
            <person name="Hensen N."/>
            <person name="Bonometti L."/>
            <person name="Westerberg I."/>
            <person name="Brannstrom I.O."/>
            <person name="Guillou S."/>
            <person name="Cros-Aarteil S."/>
            <person name="Calhoun S."/>
            <person name="Haridas S."/>
            <person name="Kuo A."/>
            <person name="Mondo S."/>
            <person name="Pangilinan J."/>
            <person name="Riley R."/>
            <person name="Labutti K."/>
            <person name="Andreopoulos B."/>
            <person name="Lipzen A."/>
            <person name="Chen C."/>
            <person name="Yanf M."/>
            <person name="Daum C."/>
            <person name="Ng V."/>
            <person name="Clum A."/>
            <person name="Ohm R."/>
            <person name="Martin F."/>
            <person name="Silar P."/>
            <person name="Natvig D."/>
            <person name="Lalanne C."/>
            <person name="Gautier V."/>
            <person name="Ament-Velasquez S.L."/>
            <person name="Kruys A."/>
            <person name="Hutchinson M.I."/>
            <person name="Powell A.J."/>
            <person name="Barry K."/>
            <person name="Miller A.N."/>
            <person name="Grigoriev I.V."/>
            <person name="Debuchy R."/>
            <person name="Gladieux P."/>
            <person name="Thoren M.H."/>
            <person name="Johannesson H."/>
        </authorList>
    </citation>
    <scope>NUCLEOTIDE SEQUENCE</scope>
    <source>
        <strain evidence="2">PSN243</strain>
    </source>
</reference>
<evidence type="ECO:0000256" key="1">
    <source>
        <dbReference type="SAM" id="MobiDB-lite"/>
    </source>
</evidence>
<sequence>MPNRALEFIDRALSQTNQPLAEVSLPHGSTSTSSPSFAATCGLFASFVTGTTNLRKMASSPAAEVGKRIPCGPLRKPQPRSIATSYTQSPPMKSEISVGNKCSCGRHQASALYSVGSLTSSCLDPPAFREVSLTSTAQPFVNPGDAFKSLNSGANTT</sequence>
<organism evidence="2 3">
    <name type="scientific">Podospora aff. communis PSN243</name>
    <dbReference type="NCBI Taxonomy" id="3040156"/>
    <lineage>
        <taxon>Eukaryota</taxon>
        <taxon>Fungi</taxon>
        <taxon>Dikarya</taxon>
        <taxon>Ascomycota</taxon>
        <taxon>Pezizomycotina</taxon>
        <taxon>Sordariomycetes</taxon>
        <taxon>Sordariomycetidae</taxon>
        <taxon>Sordariales</taxon>
        <taxon>Podosporaceae</taxon>
        <taxon>Podospora</taxon>
    </lineage>
</organism>
<feature type="region of interest" description="Disordered" evidence="1">
    <location>
        <begin position="68"/>
        <end position="92"/>
    </location>
</feature>
<dbReference type="AlphaFoldDB" id="A0AAV9GY25"/>
<keyword evidence="3" id="KW-1185">Reference proteome</keyword>
<feature type="compositionally biased region" description="Polar residues" evidence="1">
    <location>
        <begin position="81"/>
        <end position="91"/>
    </location>
</feature>
<gene>
    <name evidence="2" type="ORF">QBC34DRAFT_202410</name>
</gene>
<dbReference type="EMBL" id="MU865920">
    <property type="protein sequence ID" value="KAK4453310.1"/>
    <property type="molecule type" value="Genomic_DNA"/>
</dbReference>